<dbReference type="AlphaFoldDB" id="A0A2R3MRC5"/>
<organism evidence="1 2">
    <name type="scientific">Prevotella heparinolytica</name>
    <dbReference type="NCBI Taxonomy" id="28113"/>
    <lineage>
        <taxon>Bacteria</taxon>
        <taxon>Pseudomonadati</taxon>
        <taxon>Bacteroidota</taxon>
        <taxon>Bacteroidia</taxon>
        <taxon>Bacteroidales</taxon>
        <taxon>Bacteroidaceae</taxon>
        <taxon>Bacteroides</taxon>
    </lineage>
</organism>
<dbReference type="EMBL" id="SLXB01000010">
    <property type="protein sequence ID" value="TCO92155.1"/>
    <property type="molecule type" value="Genomic_DNA"/>
</dbReference>
<protein>
    <submittedName>
        <fullName evidence="1">Uncharacterized protein</fullName>
    </submittedName>
</protein>
<proteinExistence type="predicted"/>
<reference evidence="1 2" key="1">
    <citation type="submission" date="2019-03" db="EMBL/GenBank/DDBJ databases">
        <title>Genomic Encyclopedia of Type Strains, Phase IV (KMG-IV): sequencing the most valuable type-strain genomes for metagenomic binning, comparative biology and taxonomic classification.</title>
        <authorList>
            <person name="Goeker M."/>
        </authorList>
    </citation>
    <scope>NUCLEOTIDE SEQUENCE [LARGE SCALE GENOMIC DNA]</scope>
    <source>
        <strain evidence="1 2">DSM 23917</strain>
    </source>
</reference>
<dbReference type="InterPro" id="IPR045724">
    <property type="entry name" value="DUF6078"/>
</dbReference>
<sequence length="150" mass="17095">MILLQNVPQGYEYCFAGAGKCSKASTCLRAIAARLLSESEEPQPQTVHAVNPLYVGRLSDFSACACYRSNELLHYARGMTRLFDEVPLKRASEIRLRVMGCFSCERYYYHSRKGERLITPEEQQRIAHVFKAAGLDITPRFDGYEYGLAW</sequence>
<dbReference type="GeneID" id="94548189"/>
<dbReference type="Proteomes" id="UP000295600">
    <property type="component" value="Unassembled WGS sequence"/>
</dbReference>
<name>A0A2R3MRC5_9BACE</name>
<dbReference type="RefSeq" id="WP_106069187.1">
    <property type="nucleotide sequence ID" value="NZ_CALZWP010000077.1"/>
</dbReference>
<evidence type="ECO:0000313" key="2">
    <source>
        <dbReference type="Proteomes" id="UP000295600"/>
    </source>
</evidence>
<evidence type="ECO:0000313" key="1">
    <source>
        <dbReference type="EMBL" id="TCO92155.1"/>
    </source>
</evidence>
<accession>A0A2R3MRC5</accession>
<dbReference type="Pfam" id="PF19555">
    <property type="entry name" value="DUF6078"/>
    <property type="match status" value="1"/>
</dbReference>
<comment type="caution">
    <text evidence="1">The sequence shown here is derived from an EMBL/GenBank/DDBJ whole genome shotgun (WGS) entry which is preliminary data.</text>
</comment>
<gene>
    <name evidence="1" type="ORF">EV202_11011</name>
</gene>
<dbReference type="KEGG" id="bhf:C3V43_07000"/>